<dbReference type="AlphaFoldDB" id="A0A812KZ88"/>
<gene>
    <name evidence="8" type="primary">LRRC1</name>
    <name evidence="8" type="ORF">SNEC2469_LOCUS3973</name>
</gene>
<evidence type="ECO:0000256" key="4">
    <source>
        <dbReference type="ARBA" id="ARBA00022771"/>
    </source>
</evidence>
<dbReference type="Proteomes" id="UP000601435">
    <property type="component" value="Unassembled WGS sequence"/>
</dbReference>
<accession>A0A812KZ88</accession>
<keyword evidence="3" id="KW-0677">Repeat</keyword>
<evidence type="ECO:0000313" key="9">
    <source>
        <dbReference type="Proteomes" id="UP000601435"/>
    </source>
</evidence>
<dbReference type="PANTHER" id="PTHR48051">
    <property type="match status" value="1"/>
</dbReference>
<dbReference type="EMBL" id="CAJNJA010008409">
    <property type="protein sequence ID" value="CAE7236292.1"/>
    <property type="molecule type" value="Genomic_DNA"/>
</dbReference>
<dbReference type="InterPro" id="IPR032675">
    <property type="entry name" value="LRR_dom_sf"/>
</dbReference>
<keyword evidence="4 6" id="KW-0863">Zinc-finger</keyword>
<dbReference type="SMART" id="SM00369">
    <property type="entry name" value="LRR_TYP"/>
    <property type="match status" value="5"/>
</dbReference>
<reference evidence="8" key="1">
    <citation type="submission" date="2021-02" db="EMBL/GenBank/DDBJ databases">
        <authorList>
            <person name="Dougan E. K."/>
            <person name="Rhodes N."/>
            <person name="Thang M."/>
            <person name="Chan C."/>
        </authorList>
    </citation>
    <scope>NUCLEOTIDE SEQUENCE</scope>
</reference>
<comment type="caution">
    <text evidence="8">The sequence shown here is derived from an EMBL/GenBank/DDBJ whole genome shotgun (WGS) entry which is preliminary data.</text>
</comment>
<keyword evidence="5" id="KW-0862">Zinc</keyword>
<organism evidence="8 9">
    <name type="scientific">Symbiodinium necroappetens</name>
    <dbReference type="NCBI Taxonomy" id="1628268"/>
    <lineage>
        <taxon>Eukaryota</taxon>
        <taxon>Sar</taxon>
        <taxon>Alveolata</taxon>
        <taxon>Dinophyceae</taxon>
        <taxon>Suessiales</taxon>
        <taxon>Symbiodiniaceae</taxon>
        <taxon>Symbiodinium</taxon>
    </lineage>
</organism>
<dbReference type="InterPro" id="IPR050216">
    <property type="entry name" value="LRR_domain-containing"/>
</dbReference>
<feature type="domain" description="RanBP2-type" evidence="7">
    <location>
        <begin position="731"/>
        <end position="760"/>
    </location>
</feature>
<dbReference type="InterPro" id="IPR003591">
    <property type="entry name" value="Leu-rich_rpt_typical-subtyp"/>
</dbReference>
<dbReference type="GO" id="GO:0008270">
    <property type="term" value="F:zinc ion binding"/>
    <property type="evidence" value="ECO:0007669"/>
    <property type="project" value="UniProtKB-KW"/>
</dbReference>
<evidence type="ECO:0000259" key="7">
    <source>
        <dbReference type="PROSITE" id="PS50199"/>
    </source>
</evidence>
<keyword evidence="1" id="KW-0433">Leucine-rich repeat</keyword>
<evidence type="ECO:0000313" key="8">
    <source>
        <dbReference type="EMBL" id="CAE7236292.1"/>
    </source>
</evidence>
<dbReference type="PROSITE" id="PS50199">
    <property type="entry name" value="ZF_RANBP2_2"/>
    <property type="match status" value="1"/>
</dbReference>
<keyword evidence="2" id="KW-0479">Metal-binding</keyword>
<keyword evidence="9" id="KW-1185">Reference proteome</keyword>
<dbReference type="InterPro" id="IPR001611">
    <property type="entry name" value="Leu-rich_rpt"/>
</dbReference>
<evidence type="ECO:0000256" key="3">
    <source>
        <dbReference type="ARBA" id="ARBA00022737"/>
    </source>
</evidence>
<evidence type="ECO:0000256" key="1">
    <source>
        <dbReference type="ARBA" id="ARBA00022614"/>
    </source>
</evidence>
<dbReference type="SUPFAM" id="SSF52058">
    <property type="entry name" value="L domain-like"/>
    <property type="match status" value="1"/>
</dbReference>
<dbReference type="GO" id="GO:0005737">
    <property type="term" value="C:cytoplasm"/>
    <property type="evidence" value="ECO:0007669"/>
    <property type="project" value="TreeGrafter"/>
</dbReference>
<name>A0A812KZ88_9DINO</name>
<sequence length="942" mass="105615">MEATQKNCSGCDCILNPSKWAQIVVPGCLHAYHLSCALHASQPRKLCAEAPSEASPPKECEFCTGFLSSQTDGVRLLYNDCSEEIHRRDPSDVEFVRTFEIKHGREMLPLHEIPASIFQMQGLRCLDFTGHPLLRVPPEIKLLKALTRLCFVSTQITELPEELCELQNLTQLLVSCNPLRRLPESLCKLVRLWDFYFDGNQLEELPQQYPPLLNGLKVSGNLLRQIPEAVGGLPDIKCVRAYANKLEALPDGICQLSRTTEMSLQGNRLEQLPREFGSLQNLQYLSLHDNILRAIPDSILELSELRWLYLYNNRLQSLPHGLTTRLQNLERVLVEANPLSEATVRDLVQQGSYLRVLGLDVEQTSRITTESLPPFASVGWMLPWHRLYAKLQPASQLKRRQGVEAVLGHLPTTPANDVLVVAFAASQAEPEWLGVLSQVYSGDVSIAEAELQISMDDMGKFSSIFRQLHGQALQESSEADLERLASTCWLSAPAAHSGIRQKGEVLQDFDVLTLCDTGAQWYTDVAEREHLELERRLKEFVPRYKRVVLLGVSMGGFGALSNSHLANSVLVFGPQTDLTVSHLRPGFSPEDLVRMSDNLRSRVQQALSQGVHFQYHVGAEDHLAYARRLPLPRSCFVVHPVEGRIARLLERAGILWPLLVRSIAREQRLARGEAERPPVNYEEVPAGTVHAWQLEETEETVPLGLWGYGGKLCICRISPLHLCQICRFPPRAGDWFCSTCLTHNVSKANACRKCSDRSQAGVVAKAWRKEDLRPSTTKKLAHLQSSPTVLPSSGERLSWFPPLRSRLVRTDLSAPLSIAFPIVHQPAQAGSGAEGKRGILPCDSYRLASCAEPWHLIEQQYGCRAMMAECEFRVPLPLMLLPIHDRHDTTAISTVRLPQQPRLWALIPAMREEKLWLCTLCGVLLCTKAPEPEENAEVSLRQ</sequence>
<evidence type="ECO:0000256" key="6">
    <source>
        <dbReference type="PROSITE-ProRule" id="PRU00322"/>
    </source>
</evidence>
<dbReference type="OrthoDB" id="428236at2759"/>
<dbReference type="PROSITE" id="PS01358">
    <property type="entry name" value="ZF_RANBP2_1"/>
    <property type="match status" value="1"/>
</dbReference>
<dbReference type="SMART" id="SM00364">
    <property type="entry name" value="LRR_BAC"/>
    <property type="match status" value="4"/>
</dbReference>
<dbReference type="PANTHER" id="PTHR48051:SF54">
    <property type="entry name" value="LEUCINE-RICH REPEAT-CONTAINING PROTEIN"/>
    <property type="match status" value="1"/>
</dbReference>
<protein>
    <submittedName>
        <fullName evidence="8">LRRC1 protein</fullName>
    </submittedName>
</protein>
<proteinExistence type="predicted"/>
<dbReference type="PROSITE" id="PS51450">
    <property type="entry name" value="LRR"/>
    <property type="match status" value="2"/>
</dbReference>
<evidence type="ECO:0000256" key="5">
    <source>
        <dbReference type="ARBA" id="ARBA00022833"/>
    </source>
</evidence>
<evidence type="ECO:0000256" key="2">
    <source>
        <dbReference type="ARBA" id="ARBA00022723"/>
    </source>
</evidence>
<dbReference type="Gene3D" id="3.80.10.10">
    <property type="entry name" value="Ribonuclease Inhibitor"/>
    <property type="match status" value="2"/>
</dbReference>
<dbReference type="InterPro" id="IPR001876">
    <property type="entry name" value="Znf_RanBP2"/>
</dbReference>